<dbReference type="Gene3D" id="1.10.10.10">
    <property type="entry name" value="Winged helix-like DNA-binding domain superfamily/Winged helix DNA-binding domain"/>
    <property type="match status" value="1"/>
</dbReference>
<comment type="similarity">
    <text evidence="1">Belongs to the LysR transcriptional regulatory family.</text>
</comment>
<dbReference type="PROSITE" id="PS50931">
    <property type="entry name" value="HTH_LYSR"/>
    <property type="match status" value="1"/>
</dbReference>
<dbReference type="InterPro" id="IPR036390">
    <property type="entry name" value="WH_DNA-bd_sf"/>
</dbReference>
<organism evidence="6 7">
    <name type="scientific">Sphingosinicella rhizophila</name>
    <dbReference type="NCBI Taxonomy" id="3050082"/>
    <lineage>
        <taxon>Bacteria</taxon>
        <taxon>Pseudomonadati</taxon>
        <taxon>Pseudomonadota</taxon>
        <taxon>Alphaproteobacteria</taxon>
        <taxon>Sphingomonadales</taxon>
        <taxon>Sphingosinicellaceae</taxon>
        <taxon>Sphingosinicella</taxon>
    </lineage>
</organism>
<gene>
    <name evidence="6" type="ORF">RQX22_05885</name>
</gene>
<dbReference type="PANTHER" id="PTHR30537:SF3">
    <property type="entry name" value="TRANSCRIPTIONAL REGULATORY PROTEIN"/>
    <property type="match status" value="1"/>
</dbReference>
<name>A0ABU3Q4Z0_9SPHN</name>
<evidence type="ECO:0000256" key="1">
    <source>
        <dbReference type="ARBA" id="ARBA00009437"/>
    </source>
</evidence>
<sequence length="308" mass="33417">MHNEIDWSDLQYVLAVGRHGSLAAAARALCVSHTTVLRRIARFEGAHGIRLFDRLPSGYALTAGGEELLAAAQSVADMVTTLERRLAGRDLRLEGLIRVTTIDTLMVSLLPPILAGFQAEHPAVRLEVSVTTAVANLTRRDADVAIRVSADPPGTLIGRRIAPVGMAVYQAVGLETLPNEDEWPQQRWIGTSDALSETAIAHWMHKRLSGTEMVLQADSIVTMAEAAAVGVGLAPLPCYLGDAMPRLRRVSRGTIAPGTQHHLWVLTHEDLRGTARIRTFTAYVSEALILERHRIEGGADALRNCPSQ</sequence>
<keyword evidence="7" id="KW-1185">Reference proteome</keyword>
<dbReference type="RefSeq" id="WP_315724515.1">
    <property type="nucleotide sequence ID" value="NZ_JAVUPU010000002.1"/>
</dbReference>
<dbReference type="InterPro" id="IPR000847">
    <property type="entry name" value="LysR_HTH_N"/>
</dbReference>
<dbReference type="Pfam" id="PF03466">
    <property type="entry name" value="LysR_substrate"/>
    <property type="match status" value="1"/>
</dbReference>
<reference evidence="6 7" key="1">
    <citation type="submission" date="2023-05" db="EMBL/GenBank/DDBJ databases">
        <authorList>
            <person name="Guo Y."/>
        </authorList>
    </citation>
    <scope>NUCLEOTIDE SEQUENCE [LARGE SCALE GENOMIC DNA]</scope>
    <source>
        <strain evidence="6 7">GR2756</strain>
    </source>
</reference>
<evidence type="ECO:0000256" key="3">
    <source>
        <dbReference type="ARBA" id="ARBA00023125"/>
    </source>
</evidence>
<dbReference type="PANTHER" id="PTHR30537">
    <property type="entry name" value="HTH-TYPE TRANSCRIPTIONAL REGULATOR"/>
    <property type="match status" value="1"/>
</dbReference>
<proteinExistence type="inferred from homology"/>
<evidence type="ECO:0000313" key="6">
    <source>
        <dbReference type="EMBL" id="MDT9598477.1"/>
    </source>
</evidence>
<dbReference type="Pfam" id="PF00126">
    <property type="entry name" value="HTH_1"/>
    <property type="match status" value="1"/>
</dbReference>
<dbReference type="InterPro" id="IPR005119">
    <property type="entry name" value="LysR_subst-bd"/>
</dbReference>
<protein>
    <submittedName>
        <fullName evidence="6">LysR family transcriptional regulator</fullName>
    </submittedName>
</protein>
<evidence type="ECO:0000256" key="2">
    <source>
        <dbReference type="ARBA" id="ARBA00023015"/>
    </source>
</evidence>
<dbReference type="Gene3D" id="3.40.190.290">
    <property type="match status" value="1"/>
</dbReference>
<evidence type="ECO:0000256" key="4">
    <source>
        <dbReference type="ARBA" id="ARBA00023163"/>
    </source>
</evidence>
<accession>A0ABU3Q4Z0</accession>
<dbReference type="SUPFAM" id="SSF53850">
    <property type="entry name" value="Periplasmic binding protein-like II"/>
    <property type="match status" value="1"/>
</dbReference>
<keyword evidence="2" id="KW-0805">Transcription regulation</keyword>
<dbReference type="InterPro" id="IPR058163">
    <property type="entry name" value="LysR-type_TF_proteobact-type"/>
</dbReference>
<keyword evidence="3" id="KW-0238">DNA-binding</keyword>
<dbReference type="Proteomes" id="UP001259572">
    <property type="component" value="Unassembled WGS sequence"/>
</dbReference>
<evidence type="ECO:0000313" key="7">
    <source>
        <dbReference type="Proteomes" id="UP001259572"/>
    </source>
</evidence>
<comment type="caution">
    <text evidence="6">The sequence shown here is derived from an EMBL/GenBank/DDBJ whole genome shotgun (WGS) entry which is preliminary data.</text>
</comment>
<dbReference type="InterPro" id="IPR036388">
    <property type="entry name" value="WH-like_DNA-bd_sf"/>
</dbReference>
<keyword evidence="4" id="KW-0804">Transcription</keyword>
<dbReference type="EMBL" id="JAVUPU010000002">
    <property type="protein sequence ID" value="MDT9598477.1"/>
    <property type="molecule type" value="Genomic_DNA"/>
</dbReference>
<dbReference type="SUPFAM" id="SSF46785">
    <property type="entry name" value="Winged helix' DNA-binding domain"/>
    <property type="match status" value="1"/>
</dbReference>
<feature type="domain" description="HTH lysR-type" evidence="5">
    <location>
        <begin position="5"/>
        <end position="62"/>
    </location>
</feature>
<evidence type="ECO:0000259" key="5">
    <source>
        <dbReference type="PROSITE" id="PS50931"/>
    </source>
</evidence>